<reference evidence="2" key="1">
    <citation type="submission" date="2013-09" db="EMBL/GenBank/DDBJ databases">
        <title>Corchorus olitorius genome sequencing.</title>
        <authorList>
            <person name="Alam M."/>
            <person name="Haque M.S."/>
            <person name="Islam M.S."/>
            <person name="Emdad E.M."/>
            <person name="Islam M.M."/>
            <person name="Ahmed B."/>
            <person name="Halim A."/>
            <person name="Hossen Q.M.M."/>
            <person name="Hossain M.Z."/>
            <person name="Ahmed R."/>
            <person name="Khan M.M."/>
            <person name="Islam R."/>
            <person name="Rashid M.M."/>
            <person name="Khan S.A."/>
            <person name="Rahman M.S."/>
            <person name="Alam M."/>
            <person name="Yahiya A.S."/>
            <person name="Khan M.S."/>
            <person name="Azam M.S."/>
            <person name="Haque T."/>
            <person name="Lashkar M.Z.H."/>
            <person name="Akhand A.I."/>
            <person name="Morshed G."/>
            <person name="Roy S."/>
            <person name="Uddin K.S."/>
            <person name="Rabeya T."/>
            <person name="Hossain A.S."/>
            <person name="Chowdhury A."/>
            <person name="Snigdha A.R."/>
            <person name="Mortoza M.S."/>
            <person name="Matin S.A."/>
            <person name="Hoque S.M.E."/>
            <person name="Islam M.K."/>
            <person name="Roy D.K."/>
            <person name="Haider R."/>
            <person name="Moosa M.M."/>
            <person name="Elias S.M."/>
            <person name="Hasan A.M."/>
            <person name="Jahan S."/>
            <person name="Shafiuddin M."/>
            <person name="Mahmood N."/>
            <person name="Shommy N.S."/>
        </authorList>
    </citation>
    <scope>NUCLEOTIDE SEQUENCE [LARGE SCALE GENOMIC DNA]</scope>
    <source>
        <strain evidence="2">cv. O-4</strain>
    </source>
</reference>
<dbReference type="Proteomes" id="UP000187203">
    <property type="component" value="Unassembled WGS sequence"/>
</dbReference>
<gene>
    <name evidence="1" type="ORF">COLO4_09094</name>
</gene>
<dbReference type="AlphaFoldDB" id="A0A1R3KDB1"/>
<keyword evidence="2" id="KW-1185">Reference proteome</keyword>
<name>A0A1R3KDB1_9ROSI</name>
<comment type="caution">
    <text evidence="1">The sequence shown here is derived from an EMBL/GenBank/DDBJ whole genome shotgun (WGS) entry which is preliminary data.</text>
</comment>
<accession>A0A1R3KDB1</accession>
<sequence length="32" mass="3550">MDGDDEVRNMGFLFLQKLGAGWGPTLPKEKAK</sequence>
<evidence type="ECO:0000313" key="2">
    <source>
        <dbReference type="Proteomes" id="UP000187203"/>
    </source>
</evidence>
<dbReference type="EMBL" id="AWUE01014114">
    <property type="protein sequence ID" value="OMP05072.1"/>
    <property type="molecule type" value="Genomic_DNA"/>
</dbReference>
<protein>
    <submittedName>
        <fullName evidence="1">Uncharacterized protein</fullName>
    </submittedName>
</protein>
<proteinExistence type="predicted"/>
<organism evidence="1 2">
    <name type="scientific">Corchorus olitorius</name>
    <dbReference type="NCBI Taxonomy" id="93759"/>
    <lineage>
        <taxon>Eukaryota</taxon>
        <taxon>Viridiplantae</taxon>
        <taxon>Streptophyta</taxon>
        <taxon>Embryophyta</taxon>
        <taxon>Tracheophyta</taxon>
        <taxon>Spermatophyta</taxon>
        <taxon>Magnoliopsida</taxon>
        <taxon>eudicotyledons</taxon>
        <taxon>Gunneridae</taxon>
        <taxon>Pentapetalae</taxon>
        <taxon>rosids</taxon>
        <taxon>malvids</taxon>
        <taxon>Malvales</taxon>
        <taxon>Malvaceae</taxon>
        <taxon>Grewioideae</taxon>
        <taxon>Apeibeae</taxon>
        <taxon>Corchorus</taxon>
    </lineage>
</organism>
<evidence type="ECO:0000313" key="1">
    <source>
        <dbReference type="EMBL" id="OMP05072.1"/>
    </source>
</evidence>